<keyword evidence="3" id="KW-1185">Reference proteome</keyword>
<reference evidence="2 3" key="2">
    <citation type="journal article" date="2019" name="G3 (Bethesda)">
        <title>Hybrid Assembly of the Genome of the Entomopathogenic Nematode Steinernema carpocapsae Identifies the X-Chromosome.</title>
        <authorList>
            <person name="Serra L."/>
            <person name="Macchietto M."/>
            <person name="Macias-Munoz A."/>
            <person name="McGill C.J."/>
            <person name="Rodriguez I.M."/>
            <person name="Rodriguez B."/>
            <person name="Murad R."/>
            <person name="Mortazavi A."/>
        </authorList>
    </citation>
    <scope>NUCLEOTIDE SEQUENCE [LARGE SCALE GENOMIC DNA]</scope>
    <source>
        <strain evidence="2 3">ALL</strain>
    </source>
</reference>
<evidence type="ECO:0000313" key="3">
    <source>
        <dbReference type="Proteomes" id="UP000298663"/>
    </source>
</evidence>
<feature type="region of interest" description="Disordered" evidence="1">
    <location>
        <begin position="1"/>
        <end position="22"/>
    </location>
</feature>
<protein>
    <submittedName>
        <fullName evidence="2">Uncharacterized protein</fullName>
    </submittedName>
</protein>
<dbReference type="EMBL" id="AZBU02000007">
    <property type="protein sequence ID" value="TKR69632.1"/>
    <property type="molecule type" value="Genomic_DNA"/>
</dbReference>
<name>A0A4U5MK26_STECR</name>
<proteinExistence type="predicted"/>
<accession>A0A4U5MK26</accession>
<gene>
    <name evidence="2" type="ORF">L596_021770</name>
</gene>
<reference evidence="2 3" key="1">
    <citation type="journal article" date="2015" name="Genome Biol.">
        <title>Comparative genomics of Steinernema reveals deeply conserved gene regulatory networks.</title>
        <authorList>
            <person name="Dillman A.R."/>
            <person name="Macchietto M."/>
            <person name="Porter C.F."/>
            <person name="Rogers A."/>
            <person name="Williams B."/>
            <person name="Antoshechkin I."/>
            <person name="Lee M.M."/>
            <person name="Goodwin Z."/>
            <person name="Lu X."/>
            <person name="Lewis E.E."/>
            <person name="Goodrich-Blair H."/>
            <person name="Stock S.P."/>
            <person name="Adams B.J."/>
            <person name="Sternberg P.W."/>
            <person name="Mortazavi A."/>
        </authorList>
    </citation>
    <scope>NUCLEOTIDE SEQUENCE [LARGE SCALE GENOMIC DNA]</scope>
    <source>
        <strain evidence="2 3">ALL</strain>
    </source>
</reference>
<feature type="compositionally biased region" description="Basic residues" evidence="1">
    <location>
        <begin position="8"/>
        <end position="17"/>
    </location>
</feature>
<sequence length="302" mass="33560">MFFEQKTQKLKSHHSHRTAGAGISVQAARSNYPSLRLKLFQPLLLTSCNCETGEPQASPVNGEPQASTAAAPRVSAGSPSCNCNRLRVTGRNQCRRRWSAVSSFLIDTSTKLASAENSATCYLKASDKDHEHIKQMSDHGLLTPATMRAILILRLSTTQGILQPKVCEVIFEDEGPIKKVYDILYLRRSNHELCTFDTVQQVNRIICENSFLKDYEVAVMENLVFTALVSGTSDKIFKFPCRNVALMSSFTSALHEMLLLDHNLGRTVLTVLLDFYTALLCLESTAEIEGDMALEKEDSEHA</sequence>
<organism evidence="2 3">
    <name type="scientific">Steinernema carpocapsae</name>
    <name type="common">Entomopathogenic nematode</name>
    <dbReference type="NCBI Taxonomy" id="34508"/>
    <lineage>
        <taxon>Eukaryota</taxon>
        <taxon>Metazoa</taxon>
        <taxon>Ecdysozoa</taxon>
        <taxon>Nematoda</taxon>
        <taxon>Chromadorea</taxon>
        <taxon>Rhabditida</taxon>
        <taxon>Tylenchina</taxon>
        <taxon>Panagrolaimomorpha</taxon>
        <taxon>Strongyloidoidea</taxon>
        <taxon>Steinernematidae</taxon>
        <taxon>Steinernema</taxon>
    </lineage>
</organism>
<evidence type="ECO:0000313" key="2">
    <source>
        <dbReference type="EMBL" id="TKR69632.1"/>
    </source>
</evidence>
<evidence type="ECO:0000256" key="1">
    <source>
        <dbReference type="SAM" id="MobiDB-lite"/>
    </source>
</evidence>
<dbReference type="AlphaFoldDB" id="A0A4U5MK26"/>
<dbReference type="Proteomes" id="UP000298663">
    <property type="component" value="Unassembled WGS sequence"/>
</dbReference>
<feature type="region of interest" description="Disordered" evidence="1">
    <location>
        <begin position="55"/>
        <end position="75"/>
    </location>
</feature>
<comment type="caution">
    <text evidence="2">The sequence shown here is derived from an EMBL/GenBank/DDBJ whole genome shotgun (WGS) entry which is preliminary data.</text>
</comment>